<comment type="caution">
    <text evidence="3">The sequence shown here is derived from an EMBL/GenBank/DDBJ whole genome shotgun (WGS) entry which is preliminary data.</text>
</comment>
<evidence type="ECO:0000313" key="5">
    <source>
        <dbReference type="Proteomes" id="UP000470980"/>
    </source>
</evidence>
<dbReference type="EMBL" id="VSTR01000036">
    <property type="protein sequence ID" value="MYY73940.1"/>
    <property type="molecule type" value="Genomic_DNA"/>
</dbReference>
<gene>
    <name evidence="3" type="ORF">B6U37_09275</name>
    <name evidence="2" type="ORF">FYL06_10005</name>
    <name evidence="1" type="ORF">FYL10_10005</name>
</gene>
<reference evidence="3 4" key="1">
    <citation type="submission" date="2017-03" db="EMBL/GenBank/DDBJ databases">
        <title>Phylogenomics and comparative genomics of Lactobacillus salivarius, a mammalian gut commensal.</title>
        <authorList>
            <person name="Harris H.M."/>
        </authorList>
    </citation>
    <scope>NUCLEOTIDE SEQUENCE [LARGE SCALE GENOMIC DNA]</scope>
    <source>
        <strain evidence="3 4">AH4231</strain>
    </source>
</reference>
<reference evidence="5 6" key="2">
    <citation type="journal article" date="2020" name="Food Funct.">
        <title>Screening of Lactobacillus salivarius strains from the feces of Chinese populations and the evaluation of their effects against intestinal inflammation in mice.</title>
        <authorList>
            <person name="Zhai Q."/>
            <person name="Shen X."/>
            <person name="Cen S."/>
            <person name="Zhang C."/>
            <person name="Tian F."/>
            <person name="Zhao J."/>
            <person name="Zhang H."/>
            <person name="Xue Y."/>
            <person name="Chen W."/>
        </authorList>
    </citation>
    <scope>NUCLEOTIDE SEQUENCE [LARGE SCALE GENOMIC DNA]</scope>
    <source>
        <strain evidence="2 6">FZJTZ28M4.scaf</strain>
        <strain evidence="1 5">FZJTZ9M6.scaf</strain>
    </source>
</reference>
<sequence>MCVPNLLQFVPNDYIANNYLKTNFYLKDVLCYRKLVSFHSC</sequence>
<dbReference type="EMBL" id="NBEY01000080">
    <property type="protein sequence ID" value="OQR24361.1"/>
    <property type="molecule type" value="Genomic_DNA"/>
</dbReference>
<evidence type="ECO:0000313" key="6">
    <source>
        <dbReference type="Proteomes" id="UP000471300"/>
    </source>
</evidence>
<evidence type="ECO:0000313" key="4">
    <source>
        <dbReference type="Proteomes" id="UP000192353"/>
    </source>
</evidence>
<dbReference type="Proteomes" id="UP000471300">
    <property type="component" value="Unassembled WGS sequence"/>
</dbReference>
<dbReference type="Proteomes" id="UP000470980">
    <property type="component" value="Unassembled WGS sequence"/>
</dbReference>
<organism evidence="3 4">
    <name type="scientific">Ligilactobacillus salivarius</name>
    <dbReference type="NCBI Taxonomy" id="1624"/>
    <lineage>
        <taxon>Bacteria</taxon>
        <taxon>Bacillati</taxon>
        <taxon>Bacillota</taxon>
        <taxon>Bacilli</taxon>
        <taxon>Lactobacillales</taxon>
        <taxon>Lactobacillaceae</taxon>
        <taxon>Ligilactobacillus</taxon>
    </lineage>
</organism>
<dbReference type="EMBL" id="VSTU01000035">
    <property type="protein sequence ID" value="MYZ67257.1"/>
    <property type="molecule type" value="Genomic_DNA"/>
</dbReference>
<dbReference type="AlphaFoldDB" id="A0A1V9SKL1"/>
<evidence type="ECO:0000313" key="1">
    <source>
        <dbReference type="EMBL" id="MYY73940.1"/>
    </source>
</evidence>
<accession>A0A1V9SKL1</accession>
<proteinExistence type="predicted"/>
<protein>
    <submittedName>
        <fullName evidence="3">Uncharacterized protein</fullName>
    </submittedName>
</protein>
<evidence type="ECO:0000313" key="2">
    <source>
        <dbReference type="EMBL" id="MYZ67257.1"/>
    </source>
</evidence>
<dbReference type="Proteomes" id="UP000192353">
    <property type="component" value="Unassembled WGS sequence"/>
</dbReference>
<evidence type="ECO:0000313" key="3">
    <source>
        <dbReference type="EMBL" id="OQR24361.1"/>
    </source>
</evidence>
<name>A0A1V9SKL1_9LACO</name>